<dbReference type="EMBL" id="CP062796">
    <property type="protein sequence ID" value="QUL98173.1"/>
    <property type="molecule type" value="Genomic_DNA"/>
</dbReference>
<protein>
    <submittedName>
        <fullName evidence="1">Uncharacterized protein</fullName>
    </submittedName>
</protein>
<reference evidence="1" key="2">
    <citation type="journal article" date="2023" name="Biology">
        <title>Prokaryotic Life Associated with Coal-Fire Gas Vents Revealed by Metagenomics.</title>
        <authorList>
            <person name="Kadnikov V.V."/>
            <person name="Mardanov A.V."/>
            <person name="Beletsky A.V."/>
            <person name="Karnachuk O.V."/>
            <person name="Ravin N.V."/>
        </authorList>
    </citation>
    <scope>NUCLEOTIDE SEQUENCE</scope>
    <source>
        <strain evidence="1">Bu02</strain>
    </source>
</reference>
<sequence>MLDVVVALALASILLMLVSSQISAVMYMSKREDARVQGMMAARIKMEEIRSSTPITPGQGWWVPEEFDTLGESSYLVEQVSPGLFRVVITVRDRQGAEVYSTESMVRQK</sequence>
<name>A0AAT9LCB1_9FIRM</name>
<gene>
    <name evidence="1" type="ORF">IMF26_09030</name>
</gene>
<dbReference type="AlphaFoldDB" id="A0AAT9LCB1"/>
<reference evidence="1" key="1">
    <citation type="submission" date="2020-10" db="EMBL/GenBank/DDBJ databases">
        <authorList>
            <person name="Kadnikov V."/>
            <person name="Beletsky A.V."/>
            <person name="Mardanov A.V."/>
            <person name="Karnachuk O.V."/>
            <person name="Ravin N.V."/>
        </authorList>
    </citation>
    <scope>NUCLEOTIDE SEQUENCE</scope>
    <source>
        <strain evidence="1">Bu02</strain>
    </source>
</reference>
<accession>A0AAT9LCB1</accession>
<evidence type="ECO:0000313" key="1">
    <source>
        <dbReference type="EMBL" id="QUL98173.1"/>
    </source>
</evidence>
<proteinExistence type="predicted"/>
<dbReference type="KEGG" id="fcz:IMF26_09030"/>
<organism evidence="1">
    <name type="scientific">Candidatus Fermentithermobacillus carboniphilus</name>
    <dbReference type="NCBI Taxonomy" id="3085328"/>
    <lineage>
        <taxon>Bacteria</taxon>
        <taxon>Bacillati</taxon>
        <taxon>Bacillota</taxon>
        <taxon>Candidatus Fermentithermobacillia</taxon>
        <taxon>Candidatus Fermentithermobacillales</taxon>
        <taxon>Candidatus Fermentithermobacillaceae</taxon>
        <taxon>Candidatus Fermentithermobacillus</taxon>
    </lineage>
</organism>